<name>A0A1Z5JIF6_FISSO</name>
<evidence type="ECO:0000256" key="1">
    <source>
        <dbReference type="SAM" id="SignalP"/>
    </source>
</evidence>
<evidence type="ECO:0000313" key="3">
    <source>
        <dbReference type="Proteomes" id="UP000198406"/>
    </source>
</evidence>
<dbReference type="EMBL" id="BDSP01000073">
    <property type="protein sequence ID" value="GAX13800.1"/>
    <property type="molecule type" value="Genomic_DNA"/>
</dbReference>
<organism evidence="2 3">
    <name type="scientific">Fistulifera solaris</name>
    <name type="common">Oleaginous diatom</name>
    <dbReference type="NCBI Taxonomy" id="1519565"/>
    <lineage>
        <taxon>Eukaryota</taxon>
        <taxon>Sar</taxon>
        <taxon>Stramenopiles</taxon>
        <taxon>Ochrophyta</taxon>
        <taxon>Bacillariophyta</taxon>
        <taxon>Bacillariophyceae</taxon>
        <taxon>Bacillariophycidae</taxon>
        <taxon>Naviculales</taxon>
        <taxon>Naviculaceae</taxon>
        <taxon>Fistulifera</taxon>
    </lineage>
</organism>
<dbReference type="InParanoid" id="A0A1Z5JIF6"/>
<keyword evidence="1" id="KW-0732">Signal</keyword>
<feature type="signal peptide" evidence="1">
    <location>
        <begin position="1"/>
        <end position="17"/>
    </location>
</feature>
<evidence type="ECO:0000313" key="2">
    <source>
        <dbReference type="EMBL" id="GAX13800.1"/>
    </source>
</evidence>
<accession>A0A1Z5JIF6</accession>
<feature type="chain" id="PRO_5012441863" evidence="1">
    <location>
        <begin position="18"/>
        <end position="268"/>
    </location>
</feature>
<dbReference type="Proteomes" id="UP000198406">
    <property type="component" value="Unassembled WGS sequence"/>
</dbReference>
<dbReference type="OrthoDB" id="205525at2759"/>
<keyword evidence="3" id="KW-1185">Reference proteome</keyword>
<protein>
    <submittedName>
        <fullName evidence="2">Uncharacterized protein</fullName>
    </submittedName>
</protein>
<proteinExistence type="predicted"/>
<sequence>MLIRLILTLLCCWSIAGYQPSPRKLSAASWQRSIDKAAVETVLSYSSRRRFFGQFALTVTAGSVITTQPAFAATFTPGGTLVDRPVGVTINNPEASPTRAFDNSNVLFQQDYFFKFGTAAPWIDESNRLEFPTQMPFVRVQQRYDALQKYGTRVQRGLEQVASLLSTKNTEGTVLEADHPVYALRALGLLANSFCASENTGTTNELLLARYYVNEIYLGINDIRMNPDRTKQAYRSCLKATNSYLNMMNRVITPKVGEPFVLLDITDA</sequence>
<comment type="caution">
    <text evidence="2">The sequence shown here is derived from an EMBL/GenBank/DDBJ whole genome shotgun (WGS) entry which is preliminary data.</text>
</comment>
<gene>
    <name evidence="2" type="ORF">FisN_30Lh095</name>
</gene>
<reference evidence="2 3" key="1">
    <citation type="journal article" date="2015" name="Plant Cell">
        <title>Oil accumulation by the oleaginous diatom Fistulifera solaris as revealed by the genome and transcriptome.</title>
        <authorList>
            <person name="Tanaka T."/>
            <person name="Maeda Y."/>
            <person name="Veluchamy A."/>
            <person name="Tanaka M."/>
            <person name="Abida H."/>
            <person name="Marechal E."/>
            <person name="Bowler C."/>
            <person name="Muto M."/>
            <person name="Sunaga Y."/>
            <person name="Tanaka M."/>
            <person name="Yoshino T."/>
            <person name="Taniguchi T."/>
            <person name="Fukuda Y."/>
            <person name="Nemoto M."/>
            <person name="Matsumoto M."/>
            <person name="Wong P.S."/>
            <person name="Aburatani S."/>
            <person name="Fujibuchi W."/>
        </authorList>
    </citation>
    <scope>NUCLEOTIDE SEQUENCE [LARGE SCALE GENOMIC DNA]</scope>
    <source>
        <strain evidence="2 3">JPCC DA0580</strain>
    </source>
</reference>
<dbReference type="AlphaFoldDB" id="A0A1Z5JIF6"/>